<proteinExistence type="predicted"/>
<accession>A0ABU6LYU7</accession>
<organism evidence="1 2">
    <name type="scientific">Streptomyces violaceochromogenes</name>
    <dbReference type="NCBI Taxonomy" id="67377"/>
    <lineage>
        <taxon>Bacteria</taxon>
        <taxon>Bacillati</taxon>
        <taxon>Actinomycetota</taxon>
        <taxon>Actinomycetes</taxon>
        <taxon>Kitasatosporales</taxon>
        <taxon>Streptomycetaceae</taxon>
        <taxon>Streptomyces</taxon>
    </lineage>
</organism>
<sequence>MKVIILVIILYVLGLSPEWIACSGTLIALYIEIEAAQQSPSALSLPLPSEAGGQLFRPRAHGC</sequence>
<reference evidence="1 2" key="1">
    <citation type="submission" date="2024-01" db="EMBL/GenBank/DDBJ databases">
        <title>Genome analysis.</title>
        <authorList>
            <person name="Zhang K."/>
        </authorList>
    </citation>
    <scope>NUCLEOTIDE SEQUENCE [LARGE SCALE GENOMIC DNA]</scope>
    <source>
        <strain evidence="1 2">CGMCC 4.1753</strain>
    </source>
</reference>
<comment type="caution">
    <text evidence="1">The sequence shown here is derived from an EMBL/GenBank/DDBJ whole genome shotgun (WGS) entry which is preliminary data.</text>
</comment>
<evidence type="ECO:0008006" key="3">
    <source>
        <dbReference type="Google" id="ProtNLM"/>
    </source>
</evidence>
<evidence type="ECO:0000313" key="2">
    <source>
        <dbReference type="Proteomes" id="UP001353952"/>
    </source>
</evidence>
<dbReference type="EMBL" id="JAYXNZ010000002">
    <property type="protein sequence ID" value="MEC7054569.1"/>
    <property type="molecule type" value="Genomic_DNA"/>
</dbReference>
<dbReference type="Proteomes" id="UP001353952">
    <property type="component" value="Unassembled WGS sequence"/>
</dbReference>
<dbReference type="RefSeq" id="WP_191847139.1">
    <property type="nucleotide sequence ID" value="NZ_JAYXNZ010000002.1"/>
</dbReference>
<evidence type="ECO:0000313" key="1">
    <source>
        <dbReference type="EMBL" id="MEC7054569.1"/>
    </source>
</evidence>
<protein>
    <recommendedName>
        <fullName evidence="3">Secreted protein</fullName>
    </recommendedName>
</protein>
<keyword evidence="2" id="KW-1185">Reference proteome</keyword>
<gene>
    <name evidence="1" type="ORF">RFN57_20095</name>
</gene>
<name>A0ABU6LYU7_9ACTN</name>